<dbReference type="Gene3D" id="1.10.3210.10">
    <property type="entry name" value="Hypothetical protein af1432"/>
    <property type="match status" value="1"/>
</dbReference>
<dbReference type="Pfam" id="PF13487">
    <property type="entry name" value="HD_5"/>
    <property type="match status" value="1"/>
</dbReference>
<accession>A0ABQ4T2F8</accession>
<reference evidence="2" key="1">
    <citation type="journal article" date="2021" name="Front. Microbiol.">
        <title>Comprehensive Comparative Genomics and Phenotyping of Methylobacterium Species.</title>
        <authorList>
            <person name="Alessa O."/>
            <person name="Ogura Y."/>
            <person name="Fujitani Y."/>
            <person name="Takami H."/>
            <person name="Hayashi T."/>
            <person name="Sahin N."/>
            <person name="Tani A."/>
        </authorList>
    </citation>
    <scope>NUCLEOTIDE SEQUENCE</scope>
    <source>
        <strain evidence="2">NBRC 15689</strain>
    </source>
</reference>
<dbReference type="PANTHER" id="PTHR43155:SF2">
    <property type="entry name" value="CYCLIC DI-GMP PHOSPHODIESTERASE PA4108"/>
    <property type="match status" value="1"/>
</dbReference>
<sequence>MKDRFVLVVSDRRERAERMARGIAVVLPCHVIEIGTRLPAAAPLAYVIDAALHPEERPAWAEQLAARIRSEDAPCLYLARGNGGSDTGTARFFRATHVLSPKSPSSGIVPLLMGAIAQRRERSTSRIEARIAAATGIVSSLFEAAAQGRSPSVEDADEGTQIVLDAISEVGIRAWLDVVWRHDITVYQHSLSVAGLSAEFAGLLGFSFRDRHRLAKAALLHDVGKARIPLAILNKPGPLDEGEMRVMRSHAALGAEMLAAAGTFEREIVDVARWHHERLDGSGYPDALTGAGISDLVRLVAICDVHSALTERRVYRPPMKAAEAARLMDGMAGQLDPDLLRAYRPIFARTAAERPNPVT</sequence>
<dbReference type="InterPro" id="IPR003607">
    <property type="entry name" value="HD/PDEase_dom"/>
</dbReference>
<organism evidence="2 3">
    <name type="scientific">Methylobacterium organophilum</name>
    <dbReference type="NCBI Taxonomy" id="410"/>
    <lineage>
        <taxon>Bacteria</taxon>
        <taxon>Pseudomonadati</taxon>
        <taxon>Pseudomonadota</taxon>
        <taxon>Alphaproteobacteria</taxon>
        <taxon>Hyphomicrobiales</taxon>
        <taxon>Methylobacteriaceae</taxon>
        <taxon>Methylobacterium</taxon>
    </lineage>
</organism>
<dbReference type="RefSeq" id="WP_238309674.1">
    <property type="nucleotide sequence ID" value="NZ_BPQV01000002.1"/>
</dbReference>
<proteinExistence type="predicted"/>
<dbReference type="EMBL" id="BPQV01000002">
    <property type="protein sequence ID" value="GJE25708.1"/>
    <property type="molecule type" value="Genomic_DNA"/>
</dbReference>
<dbReference type="InterPro" id="IPR037522">
    <property type="entry name" value="HD_GYP_dom"/>
</dbReference>
<dbReference type="CDD" id="cd00077">
    <property type="entry name" value="HDc"/>
    <property type="match status" value="1"/>
</dbReference>
<reference evidence="2" key="2">
    <citation type="submission" date="2021-08" db="EMBL/GenBank/DDBJ databases">
        <authorList>
            <person name="Tani A."/>
            <person name="Ola A."/>
            <person name="Ogura Y."/>
            <person name="Katsura K."/>
            <person name="Hayashi T."/>
        </authorList>
    </citation>
    <scope>NUCLEOTIDE SEQUENCE</scope>
    <source>
        <strain evidence="2">NBRC 15689</strain>
    </source>
</reference>
<gene>
    <name evidence="2" type="ORF">LKMONMHP_0547</name>
</gene>
<keyword evidence="3" id="KW-1185">Reference proteome</keyword>
<dbReference type="InterPro" id="IPR006675">
    <property type="entry name" value="HDIG_dom"/>
</dbReference>
<comment type="caution">
    <text evidence="2">The sequence shown here is derived from an EMBL/GenBank/DDBJ whole genome shotgun (WGS) entry which is preliminary data.</text>
</comment>
<dbReference type="Proteomes" id="UP001055156">
    <property type="component" value="Unassembled WGS sequence"/>
</dbReference>
<name>A0ABQ4T2F8_METOR</name>
<evidence type="ECO:0000313" key="2">
    <source>
        <dbReference type="EMBL" id="GJE25708.1"/>
    </source>
</evidence>
<evidence type="ECO:0000259" key="1">
    <source>
        <dbReference type="PROSITE" id="PS51832"/>
    </source>
</evidence>
<dbReference type="SUPFAM" id="SSF109604">
    <property type="entry name" value="HD-domain/PDEase-like"/>
    <property type="match status" value="1"/>
</dbReference>
<feature type="domain" description="HD-GYP" evidence="1">
    <location>
        <begin position="164"/>
        <end position="359"/>
    </location>
</feature>
<dbReference type="PROSITE" id="PS51832">
    <property type="entry name" value="HD_GYP"/>
    <property type="match status" value="1"/>
</dbReference>
<dbReference type="PANTHER" id="PTHR43155">
    <property type="entry name" value="CYCLIC DI-GMP PHOSPHODIESTERASE PA4108-RELATED"/>
    <property type="match status" value="1"/>
</dbReference>
<protein>
    <recommendedName>
        <fullName evidence="1">HD-GYP domain-containing protein</fullName>
    </recommendedName>
</protein>
<dbReference type="SMART" id="SM00471">
    <property type="entry name" value="HDc"/>
    <property type="match status" value="1"/>
</dbReference>
<evidence type="ECO:0000313" key="3">
    <source>
        <dbReference type="Proteomes" id="UP001055156"/>
    </source>
</evidence>
<dbReference type="NCBIfam" id="TIGR00277">
    <property type="entry name" value="HDIG"/>
    <property type="match status" value="1"/>
</dbReference>